<dbReference type="Gene3D" id="3.90.79.10">
    <property type="entry name" value="Nucleoside Triphosphate Pyrophosphohydrolase"/>
    <property type="match status" value="1"/>
</dbReference>
<dbReference type="Proteomes" id="UP001165652">
    <property type="component" value="Unassembled WGS sequence"/>
</dbReference>
<evidence type="ECO:0000313" key="6">
    <source>
        <dbReference type="EMBL" id="MDC7785455.1"/>
    </source>
</evidence>
<dbReference type="PANTHER" id="PTHR12629:SF0">
    <property type="entry name" value="DIPHOSPHOINOSITOL-POLYPHOSPHATE DIPHOSPHATASE"/>
    <property type="match status" value="1"/>
</dbReference>
<dbReference type="SUPFAM" id="SSF55811">
    <property type="entry name" value="Nudix"/>
    <property type="match status" value="1"/>
</dbReference>
<dbReference type="GO" id="GO:0016787">
    <property type="term" value="F:hydrolase activity"/>
    <property type="evidence" value="ECO:0007669"/>
    <property type="project" value="UniProtKB-KW"/>
</dbReference>
<reference evidence="6" key="2">
    <citation type="submission" date="2023-02" db="EMBL/GenBank/DDBJ databases">
        <authorList>
            <person name="Rayyan A."/>
            <person name="Meyer T."/>
            <person name="Kyndt J.A."/>
        </authorList>
    </citation>
    <scope>NUCLEOTIDE SEQUENCE</scope>
    <source>
        <strain evidence="6">DSM 9987</strain>
    </source>
</reference>
<keyword evidence="3 6" id="KW-0378">Hydrolase</keyword>
<evidence type="ECO:0000256" key="4">
    <source>
        <dbReference type="ARBA" id="ARBA00022842"/>
    </source>
</evidence>
<feature type="domain" description="Nudix hydrolase" evidence="5">
    <location>
        <begin position="1"/>
        <end position="126"/>
    </location>
</feature>
<evidence type="ECO:0000259" key="5">
    <source>
        <dbReference type="PROSITE" id="PS51462"/>
    </source>
</evidence>
<sequence length="137" mass="15321">MPYRRTEGGVTEVMLMTSRETRRWVIPKGWPIRGAKPHASAAREALEEAGLIGRAGPEAIGSYRYDKRLKSGVATRCKVDVFPLAVTGQRKRWREKGQRKLRWFTLAEAAKAVQEPGLRKLLRQLDALVPDAPGAEA</sequence>
<evidence type="ECO:0000313" key="7">
    <source>
        <dbReference type="Proteomes" id="UP001165652"/>
    </source>
</evidence>
<proteinExistence type="predicted"/>
<organism evidence="6 7">
    <name type="scientific">Rhodoplanes tepidamans</name>
    <name type="common">Rhodoplanes cryptolactis</name>
    <dbReference type="NCBI Taxonomy" id="200616"/>
    <lineage>
        <taxon>Bacteria</taxon>
        <taxon>Pseudomonadati</taxon>
        <taxon>Pseudomonadota</taxon>
        <taxon>Alphaproteobacteria</taxon>
        <taxon>Hyphomicrobiales</taxon>
        <taxon>Nitrobacteraceae</taxon>
        <taxon>Rhodoplanes</taxon>
    </lineage>
</organism>
<protein>
    <submittedName>
        <fullName evidence="6">NUDIX hydrolase</fullName>
    </submittedName>
</protein>
<dbReference type="CDD" id="cd04666">
    <property type="entry name" value="NUDIX_DIPP2_like_Nudt4"/>
    <property type="match status" value="1"/>
</dbReference>
<name>A0ABT5J739_RHOTP</name>
<dbReference type="Pfam" id="PF00293">
    <property type="entry name" value="NUDIX"/>
    <property type="match status" value="1"/>
</dbReference>
<dbReference type="InterPro" id="IPR000086">
    <property type="entry name" value="NUDIX_hydrolase_dom"/>
</dbReference>
<evidence type="ECO:0000256" key="1">
    <source>
        <dbReference type="ARBA" id="ARBA00001946"/>
    </source>
</evidence>
<comment type="caution">
    <text evidence="6">The sequence shown here is derived from an EMBL/GenBank/DDBJ whole genome shotgun (WGS) entry which is preliminary data.</text>
</comment>
<keyword evidence="7" id="KW-1185">Reference proteome</keyword>
<keyword evidence="2" id="KW-0479">Metal-binding</keyword>
<dbReference type="InterPro" id="IPR047198">
    <property type="entry name" value="DDP-like_NUDIX"/>
</dbReference>
<reference evidence="6" key="1">
    <citation type="journal article" date="2023" name="Microbiol Resour">
        <title>Genome Sequences of Rhodoplanes serenus and Two Thermotolerant Strains, Rhodoplanes tepidamans and 'Rhodoplanes cryptolactis,' Further Refine the Genus.</title>
        <authorList>
            <person name="Rayyan A.A."/>
            <person name="Kyndt J.A."/>
        </authorList>
    </citation>
    <scope>NUCLEOTIDE SEQUENCE</scope>
    <source>
        <strain evidence="6">DSM 9987</strain>
    </source>
</reference>
<dbReference type="EMBL" id="JAQQLI010000008">
    <property type="protein sequence ID" value="MDC7785455.1"/>
    <property type="molecule type" value="Genomic_DNA"/>
</dbReference>
<comment type="cofactor">
    <cofactor evidence="1">
        <name>Mg(2+)</name>
        <dbReference type="ChEBI" id="CHEBI:18420"/>
    </cofactor>
</comment>
<dbReference type="PROSITE" id="PS51462">
    <property type="entry name" value="NUDIX"/>
    <property type="match status" value="1"/>
</dbReference>
<keyword evidence="4" id="KW-0460">Magnesium</keyword>
<accession>A0ABT5J739</accession>
<dbReference type="InterPro" id="IPR015797">
    <property type="entry name" value="NUDIX_hydrolase-like_dom_sf"/>
</dbReference>
<evidence type="ECO:0000256" key="2">
    <source>
        <dbReference type="ARBA" id="ARBA00022723"/>
    </source>
</evidence>
<evidence type="ECO:0000256" key="3">
    <source>
        <dbReference type="ARBA" id="ARBA00022801"/>
    </source>
</evidence>
<gene>
    <name evidence="6" type="ORF">PQJ73_07155</name>
</gene>
<dbReference type="PANTHER" id="PTHR12629">
    <property type="entry name" value="DIPHOSPHOINOSITOL POLYPHOSPHATE PHOSPHOHYDROLASE"/>
    <property type="match status" value="1"/>
</dbReference>